<dbReference type="HOGENOM" id="CLU_042555_0_0_3"/>
<dbReference type="InterPro" id="IPR017932">
    <property type="entry name" value="GATase_2_dom"/>
</dbReference>
<dbReference type="PANTHER" id="PTHR43187:SF1">
    <property type="entry name" value="GLUTAMINE AMIDOTRANSFERASE DUG3-RELATED"/>
    <property type="match status" value="1"/>
</dbReference>
<dbReference type="KEGG" id="ter:Tery_2254"/>
<dbReference type="GO" id="GO:0052699">
    <property type="term" value="P:ergothioneine biosynthetic process"/>
    <property type="evidence" value="ECO:0007669"/>
    <property type="project" value="InterPro"/>
</dbReference>
<proteinExistence type="predicted"/>
<name>Q112U1_TRIEI</name>
<accession>Q112U1</accession>
<dbReference type="PROSITE" id="PS51278">
    <property type="entry name" value="GATASE_TYPE_2"/>
    <property type="match status" value="1"/>
</dbReference>
<dbReference type="NCBIfam" id="TIGR03442">
    <property type="entry name" value="ergothioneine biosynthesis protein EgtC"/>
    <property type="match status" value="1"/>
</dbReference>
<dbReference type="Gene3D" id="3.60.20.10">
    <property type="entry name" value="Glutamine Phosphoribosylpyrophosphate, subunit 1, domain 1"/>
    <property type="match status" value="1"/>
</dbReference>
<dbReference type="CDD" id="cd01908">
    <property type="entry name" value="YafJ"/>
    <property type="match status" value="1"/>
</dbReference>
<keyword evidence="1" id="KW-0315">Glutamine amidotransferase</keyword>
<dbReference type="InterPro" id="IPR029055">
    <property type="entry name" value="Ntn_hydrolases_N"/>
</dbReference>
<evidence type="ECO:0000259" key="2">
    <source>
        <dbReference type="PROSITE" id="PS51278"/>
    </source>
</evidence>
<dbReference type="AlphaFoldDB" id="Q112U1"/>
<dbReference type="eggNOG" id="COG0121">
    <property type="taxonomic scope" value="Bacteria"/>
</dbReference>
<evidence type="ECO:0000313" key="3">
    <source>
        <dbReference type="EMBL" id="ABG51483.1"/>
    </source>
</evidence>
<feature type="domain" description="Glutamine amidotransferase type-2" evidence="2">
    <location>
        <begin position="2"/>
        <end position="262"/>
    </location>
</feature>
<organism evidence="3">
    <name type="scientific">Trichodesmium erythraeum (strain IMS101)</name>
    <dbReference type="NCBI Taxonomy" id="203124"/>
    <lineage>
        <taxon>Bacteria</taxon>
        <taxon>Bacillati</taxon>
        <taxon>Cyanobacteriota</taxon>
        <taxon>Cyanophyceae</taxon>
        <taxon>Oscillatoriophycideae</taxon>
        <taxon>Oscillatoriales</taxon>
        <taxon>Microcoleaceae</taxon>
        <taxon>Trichodesmium</taxon>
    </lineage>
</organism>
<evidence type="ECO:0000256" key="1">
    <source>
        <dbReference type="ARBA" id="ARBA00022962"/>
    </source>
</evidence>
<dbReference type="InterPro" id="IPR017808">
    <property type="entry name" value="EgtC"/>
</dbReference>
<dbReference type="InterPro" id="IPR052373">
    <property type="entry name" value="Gamma-glu_amide_hydrolase"/>
</dbReference>
<protein>
    <recommendedName>
        <fullName evidence="2">Glutamine amidotransferase type-2 domain-containing protein</fullName>
    </recommendedName>
</protein>
<dbReference type="Pfam" id="PF13230">
    <property type="entry name" value="GATase_4"/>
    <property type="match status" value="1"/>
</dbReference>
<dbReference type="SUPFAM" id="SSF56235">
    <property type="entry name" value="N-terminal nucleophile aminohydrolases (Ntn hydrolases)"/>
    <property type="match status" value="1"/>
</dbReference>
<dbReference type="STRING" id="203124.Tery_2254"/>
<dbReference type="OrthoDB" id="9804310at2"/>
<reference evidence="3" key="1">
    <citation type="submission" date="2006-06" db="EMBL/GenBank/DDBJ databases">
        <title>Complete sequence of Trichodesmium erythraeum IMS101.</title>
        <authorList>
            <consortium name="US DOE Joint Genome Institute"/>
            <person name="Copeland A."/>
            <person name="Lucas S."/>
            <person name="Lapidus A."/>
            <person name="Barry K."/>
            <person name="Detter J.C."/>
            <person name="Glavina del Rio T."/>
            <person name="Hammon N."/>
            <person name="Israni S."/>
            <person name="Dalin E."/>
            <person name="Tice H."/>
            <person name="Pitluck S."/>
            <person name="Kiss H."/>
            <person name="Munk A.C."/>
            <person name="Brettin T."/>
            <person name="Bruce D."/>
            <person name="Han C."/>
            <person name="Tapia R."/>
            <person name="Gilna P."/>
            <person name="Schmutz J."/>
            <person name="Larimer F."/>
            <person name="Land M."/>
            <person name="Hauser L."/>
            <person name="Kyrpides N."/>
            <person name="Kim E."/>
            <person name="Richardson P."/>
        </authorList>
    </citation>
    <scope>NUCLEOTIDE SEQUENCE [LARGE SCALE GENOMIC DNA]</scope>
    <source>
        <strain evidence="3">IMS101</strain>
    </source>
</reference>
<gene>
    <name evidence="3" type="ordered locus">Tery_2254</name>
</gene>
<dbReference type="InterPro" id="IPR026869">
    <property type="entry name" value="EgtC-like"/>
</dbReference>
<dbReference type="EMBL" id="CP000393">
    <property type="protein sequence ID" value="ABG51483.1"/>
    <property type="molecule type" value="Genomic_DNA"/>
</dbReference>
<dbReference type="RefSeq" id="WP_011611851.1">
    <property type="nucleotide sequence ID" value="NC_008312.1"/>
</dbReference>
<sequence>MCRLLGYLGEPILLESILTQPKHSLIVQSYQPQEMQESLLNADGFGLGWYDTQKQTSPFTYKNTQPIWNDINLKSLGGYIESGCILGYVRSATLGQGIDISNCQPFNYKNILFIHNGYIDQFRSTLYKPIRDSLQDIPYLLINGNTDSEHIFALLINEVLEIIKYNFQEALHNILMFLKKIAQENKVKFLANTIITDGHQLVASRFAQEASSPSLYWLKNSSKFPNSVIIASEPLFADDWQKFPEQSITKVSENLDIQIYQI</sequence>
<dbReference type="PANTHER" id="PTHR43187">
    <property type="entry name" value="GLUTAMINE AMIDOTRANSFERASE DUG3-RELATED"/>
    <property type="match status" value="1"/>
</dbReference>